<accession>A0A0F8ZV67</accession>
<reference evidence="2" key="1">
    <citation type="journal article" date="2015" name="Nature">
        <title>Complex archaea that bridge the gap between prokaryotes and eukaryotes.</title>
        <authorList>
            <person name="Spang A."/>
            <person name="Saw J.H."/>
            <person name="Jorgensen S.L."/>
            <person name="Zaremba-Niedzwiedzka K."/>
            <person name="Martijn J."/>
            <person name="Lind A.E."/>
            <person name="van Eijk R."/>
            <person name="Schleper C."/>
            <person name="Guy L."/>
            <person name="Ettema T.J."/>
        </authorList>
    </citation>
    <scope>NUCLEOTIDE SEQUENCE</scope>
</reference>
<dbReference type="InterPro" id="IPR044925">
    <property type="entry name" value="His-Me_finger_sf"/>
</dbReference>
<comment type="caution">
    <text evidence="2">The sequence shown here is derived from an EMBL/GenBank/DDBJ whole genome shotgun (WGS) entry which is preliminary data.</text>
</comment>
<feature type="domain" description="HNH nuclease" evidence="1">
    <location>
        <begin position="63"/>
        <end position="104"/>
    </location>
</feature>
<organism evidence="2">
    <name type="scientific">marine sediment metagenome</name>
    <dbReference type="NCBI Taxonomy" id="412755"/>
    <lineage>
        <taxon>unclassified sequences</taxon>
        <taxon>metagenomes</taxon>
        <taxon>ecological metagenomes</taxon>
    </lineage>
</organism>
<protein>
    <recommendedName>
        <fullName evidence="1">HNH nuclease domain-containing protein</fullName>
    </recommendedName>
</protein>
<sequence length="169" mass="19604">MDKICTVVGCGGTFLALKLCSKHYQRFKRHGDIYPIRRTPGQGTFTPQGYKQITVDGRLILEHRHIMGVFLGRRLLSTELIHHINEVKDDNRIENLEIVARETHPVIHGKGYYTFRGSTKTHRYCPKCRDILPRSAFAVTKYPGWCKMCHNHYHSHRFVKTCPLCIQAN</sequence>
<gene>
    <name evidence="2" type="ORF">LCGC14_2990420</name>
</gene>
<dbReference type="Gene3D" id="3.90.75.20">
    <property type="match status" value="1"/>
</dbReference>
<dbReference type="AlphaFoldDB" id="A0A0F8ZV67"/>
<dbReference type="SUPFAM" id="SSF54060">
    <property type="entry name" value="His-Me finger endonucleases"/>
    <property type="match status" value="1"/>
</dbReference>
<evidence type="ECO:0000313" key="2">
    <source>
        <dbReference type="EMBL" id="KKK63821.1"/>
    </source>
</evidence>
<dbReference type="Pfam" id="PF13392">
    <property type="entry name" value="HNH_3"/>
    <property type="match status" value="1"/>
</dbReference>
<proteinExistence type="predicted"/>
<dbReference type="InterPro" id="IPR003615">
    <property type="entry name" value="HNH_nuc"/>
</dbReference>
<dbReference type="EMBL" id="LAZR01061316">
    <property type="protein sequence ID" value="KKK63821.1"/>
    <property type="molecule type" value="Genomic_DNA"/>
</dbReference>
<name>A0A0F8ZV67_9ZZZZ</name>
<evidence type="ECO:0000259" key="1">
    <source>
        <dbReference type="Pfam" id="PF13392"/>
    </source>
</evidence>